<dbReference type="InterPro" id="IPR001647">
    <property type="entry name" value="HTH_TetR"/>
</dbReference>
<dbReference type="PANTHER" id="PTHR30328">
    <property type="entry name" value="TRANSCRIPTIONAL REPRESSOR"/>
    <property type="match status" value="1"/>
</dbReference>
<keyword evidence="5" id="KW-1185">Reference proteome</keyword>
<name>A0A7W7CGC2_9PSEU</name>
<dbReference type="Pfam" id="PF00440">
    <property type="entry name" value="TetR_N"/>
    <property type="match status" value="1"/>
</dbReference>
<comment type="caution">
    <text evidence="4">The sequence shown here is derived from an EMBL/GenBank/DDBJ whole genome shotgun (WGS) entry which is preliminary data.</text>
</comment>
<dbReference type="InterPro" id="IPR036271">
    <property type="entry name" value="Tet_transcr_reg_TetR-rel_C_sf"/>
</dbReference>
<gene>
    <name evidence="4" type="ORF">HNR67_005424</name>
</gene>
<dbReference type="PROSITE" id="PS50977">
    <property type="entry name" value="HTH_TETR_2"/>
    <property type="match status" value="1"/>
</dbReference>
<dbReference type="InterPro" id="IPR050109">
    <property type="entry name" value="HTH-type_TetR-like_transc_reg"/>
</dbReference>
<dbReference type="GO" id="GO:0003677">
    <property type="term" value="F:DNA binding"/>
    <property type="evidence" value="ECO:0007669"/>
    <property type="project" value="UniProtKB-UniRule"/>
</dbReference>
<dbReference type="InterPro" id="IPR041467">
    <property type="entry name" value="Sco4008_C"/>
</dbReference>
<dbReference type="EMBL" id="JACHMH010000001">
    <property type="protein sequence ID" value="MBB4679306.1"/>
    <property type="molecule type" value="Genomic_DNA"/>
</dbReference>
<sequence length="188" mass="20602">MPPDSTATKARLLDAASAEFTRYGIAGARVDRIAEQAKANKRLIYVYFGNKDELFDIVLARSTAAISDLVPFTPEDLPDYAVRLFDALLVNQDVLRLNAWRQLERPLTAAERMADLAYKQAPLAAAQQAGALDAGLDPEDLLILVIGLAMAWFTHFGSAVAESVHDEAARVSRHREAIREAVRRLVGG</sequence>
<dbReference type="Gene3D" id="1.10.357.10">
    <property type="entry name" value="Tetracycline Repressor, domain 2"/>
    <property type="match status" value="1"/>
</dbReference>
<feature type="domain" description="HTH tetR-type" evidence="3">
    <location>
        <begin position="6"/>
        <end position="66"/>
    </location>
</feature>
<dbReference type="GO" id="GO:0006355">
    <property type="term" value="P:regulation of DNA-templated transcription"/>
    <property type="evidence" value="ECO:0007669"/>
    <property type="project" value="UniProtKB-ARBA"/>
</dbReference>
<keyword evidence="1 2" id="KW-0238">DNA-binding</keyword>
<dbReference type="SUPFAM" id="SSF46689">
    <property type="entry name" value="Homeodomain-like"/>
    <property type="match status" value="1"/>
</dbReference>
<evidence type="ECO:0000259" key="3">
    <source>
        <dbReference type="PROSITE" id="PS50977"/>
    </source>
</evidence>
<dbReference type="Pfam" id="PF17926">
    <property type="entry name" value="TetR_C_21"/>
    <property type="match status" value="1"/>
</dbReference>
<dbReference type="RefSeq" id="WP_185005068.1">
    <property type="nucleotide sequence ID" value="NZ_BAAAUI010000073.1"/>
</dbReference>
<organism evidence="4 5">
    <name type="scientific">Crossiella cryophila</name>
    <dbReference type="NCBI Taxonomy" id="43355"/>
    <lineage>
        <taxon>Bacteria</taxon>
        <taxon>Bacillati</taxon>
        <taxon>Actinomycetota</taxon>
        <taxon>Actinomycetes</taxon>
        <taxon>Pseudonocardiales</taxon>
        <taxon>Pseudonocardiaceae</taxon>
        <taxon>Crossiella</taxon>
    </lineage>
</organism>
<feature type="DNA-binding region" description="H-T-H motif" evidence="2">
    <location>
        <begin position="29"/>
        <end position="48"/>
    </location>
</feature>
<accession>A0A7W7CGC2</accession>
<reference evidence="4 5" key="1">
    <citation type="submission" date="2020-08" db="EMBL/GenBank/DDBJ databases">
        <title>Sequencing the genomes of 1000 actinobacteria strains.</title>
        <authorList>
            <person name="Klenk H.-P."/>
        </authorList>
    </citation>
    <scope>NUCLEOTIDE SEQUENCE [LARGE SCALE GENOMIC DNA]</scope>
    <source>
        <strain evidence="4 5">DSM 44230</strain>
    </source>
</reference>
<proteinExistence type="predicted"/>
<evidence type="ECO:0000313" key="5">
    <source>
        <dbReference type="Proteomes" id="UP000533598"/>
    </source>
</evidence>
<dbReference type="AlphaFoldDB" id="A0A7W7CGC2"/>
<evidence type="ECO:0000313" key="4">
    <source>
        <dbReference type="EMBL" id="MBB4679306.1"/>
    </source>
</evidence>
<evidence type="ECO:0000256" key="1">
    <source>
        <dbReference type="ARBA" id="ARBA00023125"/>
    </source>
</evidence>
<protein>
    <submittedName>
        <fullName evidence="4">AcrR family transcriptional regulator</fullName>
    </submittedName>
</protein>
<dbReference type="Proteomes" id="UP000533598">
    <property type="component" value="Unassembled WGS sequence"/>
</dbReference>
<dbReference type="PRINTS" id="PR00455">
    <property type="entry name" value="HTHTETR"/>
</dbReference>
<dbReference type="SUPFAM" id="SSF48498">
    <property type="entry name" value="Tetracyclin repressor-like, C-terminal domain"/>
    <property type="match status" value="1"/>
</dbReference>
<evidence type="ECO:0000256" key="2">
    <source>
        <dbReference type="PROSITE-ProRule" id="PRU00335"/>
    </source>
</evidence>
<dbReference type="PANTHER" id="PTHR30328:SF54">
    <property type="entry name" value="HTH-TYPE TRANSCRIPTIONAL REPRESSOR SCO4008"/>
    <property type="match status" value="1"/>
</dbReference>
<dbReference type="InterPro" id="IPR009057">
    <property type="entry name" value="Homeodomain-like_sf"/>
</dbReference>